<dbReference type="GO" id="GO:0009506">
    <property type="term" value="C:plasmodesma"/>
    <property type="evidence" value="ECO:0007669"/>
    <property type="project" value="TreeGrafter"/>
</dbReference>
<evidence type="ECO:0000256" key="1">
    <source>
        <dbReference type="ARBA" id="ARBA00004613"/>
    </source>
</evidence>
<keyword evidence="3" id="KW-0964">Secreted</keyword>
<reference evidence="8 9" key="1">
    <citation type="submission" date="2023-12" db="EMBL/GenBank/DDBJ databases">
        <title>A high-quality genome assembly for Dillenia turbinata (Dilleniales).</title>
        <authorList>
            <person name="Chanderbali A."/>
        </authorList>
    </citation>
    <scope>NUCLEOTIDE SEQUENCE [LARGE SCALE GENOMIC DNA]</scope>
    <source>
        <strain evidence="8">LSX21</strain>
        <tissue evidence="8">Leaf</tissue>
    </source>
</reference>
<dbReference type="AlphaFoldDB" id="A0AAN8VN20"/>
<proteinExistence type="inferred from homology"/>
<evidence type="ECO:0000256" key="3">
    <source>
        <dbReference type="ARBA" id="ARBA00022525"/>
    </source>
</evidence>
<evidence type="ECO:0000256" key="4">
    <source>
        <dbReference type="ARBA" id="ARBA00022702"/>
    </source>
</evidence>
<keyword evidence="9" id="KW-1185">Reference proteome</keyword>
<dbReference type="PANTHER" id="PTHR33136">
    <property type="entry name" value="RAPID ALKALINIZATION FACTOR-LIKE"/>
    <property type="match status" value="1"/>
</dbReference>
<accession>A0AAN8VN20</accession>
<dbReference type="EMBL" id="JBAMMX010000012">
    <property type="protein sequence ID" value="KAK6930688.1"/>
    <property type="molecule type" value="Genomic_DNA"/>
</dbReference>
<sequence length="229" mass="25186">MKRRCKKCFFYMLLLVGTHLVGTIHTTAAAATGKTGNGMNKKYMEAEMGMVMESEMTRRFLEATKYITAAALKRDLPVCGGNGARGGAYNANCLPPPSNTYDRALLRRIENKERMERKDRDRRISVVALCILVSLCSGAANASPAIHAYGTCNGSIAECSRGNELLLENEIVRRFLEGQKHISYGALNADRPACDASKGEPYRSCLPQSQGSEARGCPKYYQCRSSTHD</sequence>
<evidence type="ECO:0000313" key="8">
    <source>
        <dbReference type="EMBL" id="KAK6930688.1"/>
    </source>
</evidence>
<dbReference type="GO" id="GO:0005179">
    <property type="term" value="F:hormone activity"/>
    <property type="evidence" value="ECO:0007669"/>
    <property type="project" value="UniProtKB-KW"/>
</dbReference>
<name>A0AAN8VN20_9MAGN</name>
<dbReference type="Proteomes" id="UP001370490">
    <property type="component" value="Unassembled WGS sequence"/>
</dbReference>
<dbReference type="GO" id="GO:0019722">
    <property type="term" value="P:calcium-mediated signaling"/>
    <property type="evidence" value="ECO:0007669"/>
    <property type="project" value="TreeGrafter"/>
</dbReference>
<evidence type="ECO:0000256" key="2">
    <source>
        <dbReference type="ARBA" id="ARBA00009178"/>
    </source>
</evidence>
<feature type="signal peptide" evidence="7">
    <location>
        <begin position="1"/>
        <end position="23"/>
    </location>
</feature>
<dbReference type="InterPro" id="IPR008801">
    <property type="entry name" value="RALF"/>
</dbReference>
<evidence type="ECO:0000256" key="7">
    <source>
        <dbReference type="SAM" id="SignalP"/>
    </source>
</evidence>
<comment type="subcellular location">
    <subcellularLocation>
        <location evidence="1">Secreted</location>
    </subcellularLocation>
</comment>
<dbReference type="PANTHER" id="PTHR33136:SF4">
    <property type="entry name" value="PROTEIN RALF-LIKE 32"/>
    <property type="match status" value="1"/>
</dbReference>
<organism evidence="8 9">
    <name type="scientific">Dillenia turbinata</name>
    <dbReference type="NCBI Taxonomy" id="194707"/>
    <lineage>
        <taxon>Eukaryota</taxon>
        <taxon>Viridiplantae</taxon>
        <taxon>Streptophyta</taxon>
        <taxon>Embryophyta</taxon>
        <taxon>Tracheophyta</taxon>
        <taxon>Spermatophyta</taxon>
        <taxon>Magnoliopsida</taxon>
        <taxon>eudicotyledons</taxon>
        <taxon>Gunneridae</taxon>
        <taxon>Pentapetalae</taxon>
        <taxon>Dilleniales</taxon>
        <taxon>Dilleniaceae</taxon>
        <taxon>Dillenia</taxon>
    </lineage>
</organism>
<protein>
    <submittedName>
        <fullName evidence="8">Rapid ALkalinization Factor</fullName>
    </submittedName>
</protein>
<evidence type="ECO:0000256" key="5">
    <source>
        <dbReference type="ARBA" id="ARBA00022729"/>
    </source>
</evidence>
<evidence type="ECO:0000256" key="6">
    <source>
        <dbReference type="ARBA" id="ARBA00023157"/>
    </source>
</evidence>
<gene>
    <name evidence="8" type="ORF">RJ641_004782</name>
</gene>
<keyword evidence="4" id="KW-0372">Hormone</keyword>
<comment type="similarity">
    <text evidence="2">Belongs to the plant rapid alkalinization factor (RALF) family.</text>
</comment>
<keyword evidence="5 7" id="KW-0732">Signal</keyword>
<dbReference type="GO" id="GO:0005576">
    <property type="term" value="C:extracellular region"/>
    <property type="evidence" value="ECO:0007669"/>
    <property type="project" value="UniProtKB-SubCell"/>
</dbReference>
<keyword evidence="6" id="KW-1015">Disulfide bond</keyword>
<evidence type="ECO:0000313" key="9">
    <source>
        <dbReference type="Proteomes" id="UP001370490"/>
    </source>
</evidence>
<feature type="chain" id="PRO_5043052508" evidence="7">
    <location>
        <begin position="24"/>
        <end position="229"/>
    </location>
</feature>
<dbReference type="Pfam" id="PF05498">
    <property type="entry name" value="RALF"/>
    <property type="match status" value="2"/>
</dbReference>
<comment type="caution">
    <text evidence="8">The sequence shown here is derived from an EMBL/GenBank/DDBJ whole genome shotgun (WGS) entry which is preliminary data.</text>
</comment>